<dbReference type="GO" id="GO:0052621">
    <property type="term" value="F:diguanylate cyclase activity"/>
    <property type="evidence" value="ECO:0007669"/>
    <property type="project" value="UniProtKB-EC"/>
</dbReference>
<dbReference type="CDD" id="cd18773">
    <property type="entry name" value="PDC1_HK_sensor"/>
    <property type="match status" value="1"/>
</dbReference>
<dbReference type="InterPro" id="IPR029787">
    <property type="entry name" value="Nucleotide_cyclase"/>
</dbReference>
<dbReference type="EMBL" id="AJYK02000043">
    <property type="protein sequence ID" value="OEF26952.1"/>
    <property type="molecule type" value="Genomic_DNA"/>
</dbReference>
<dbReference type="AlphaFoldDB" id="A0A1E5E3V1"/>
<name>A0A1E5E3V1_9VIBR</name>
<dbReference type="eggNOG" id="COG3706">
    <property type="taxonomic scope" value="Bacteria"/>
</dbReference>
<feature type="transmembrane region" description="Helical" evidence="3">
    <location>
        <begin position="12"/>
        <end position="32"/>
    </location>
</feature>
<evidence type="ECO:0000313" key="5">
    <source>
        <dbReference type="EMBL" id="OEF26952.1"/>
    </source>
</evidence>
<dbReference type="Pfam" id="PF00990">
    <property type="entry name" value="GGDEF"/>
    <property type="match status" value="1"/>
</dbReference>
<dbReference type="OrthoDB" id="9812260at2"/>
<proteinExistence type="predicted"/>
<dbReference type="SUPFAM" id="SSF55073">
    <property type="entry name" value="Nucleotide cyclase"/>
    <property type="match status" value="1"/>
</dbReference>
<dbReference type="Proteomes" id="UP000094070">
    <property type="component" value="Unassembled WGS sequence"/>
</dbReference>
<keyword evidence="3" id="KW-1133">Transmembrane helix</keyword>
<dbReference type="NCBIfam" id="TIGR00254">
    <property type="entry name" value="GGDEF"/>
    <property type="match status" value="1"/>
</dbReference>
<comment type="caution">
    <text evidence="5">The sequence shown here is derived from an EMBL/GenBank/DDBJ whole genome shotgun (WGS) entry which is preliminary data.</text>
</comment>
<dbReference type="PANTHER" id="PTHR45138">
    <property type="entry name" value="REGULATORY COMPONENTS OF SENSORY TRANSDUCTION SYSTEM"/>
    <property type="match status" value="1"/>
</dbReference>
<evidence type="ECO:0000313" key="6">
    <source>
        <dbReference type="Proteomes" id="UP000094070"/>
    </source>
</evidence>
<dbReference type="SMART" id="SM00267">
    <property type="entry name" value="GGDEF"/>
    <property type="match status" value="1"/>
</dbReference>
<evidence type="ECO:0000256" key="2">
    <source>
        <dbReference type="ARBA" id="ARBA00034247"/>
    </source>
</evidence>
<sequence>MIPYTSRLSFKCIILAPLALMLSMVSLLAYNFTQSLGDNVQSEYDRMTEDIAHSVKLLGSLNYSFATYFTHKSELLPSKTAHHKVIGEDGLCLWKQSAESIQSAYRADARKVLQIDYAVKGLPEACDPNSEIYKDISSKLLLAPTFSFLNGIEDYIVGLYYVSPLGYIISSPANLATNVHKDSIPIMKSRKYWIEGKSGHSVLRLTGPVVDVATGKPVLSISAGLFDNDQFEGLVLLDISVSKLVSVDPGLDQRITFQVLGENPLPQNAWMPRTLLIDGVETNQIMYFNLDLKKEVHTFFVQKQTSLFGLVGLYFLTVIFLIYWRVRDEKRHFHSLALHDPMTGLLNRRGFYQGYQLKTVQPFEAIATFDIDDFKKINDTHGHNIGDDVIIFVSKVLTENIRLDDIVARFGGEEFVVYLQSDSKESMIGAIERVHQVIAATSSDFIVGGFTVSGGIAIQDEKRGVGLDRLIKQADEKLYQAKRTGKNKLIY</sequence>
<dbReference type="InterPro" id="IPR000160">
    <property type="entry name" value="GGDEF_dom"/>
</dbReference>
<dbReference type="PROSITE" id="PS50887">
    <property type="entry name" value="GGDEF"/>
    <property type="match status" value="1"/>
</dbReference>
<comment type="catalytic activity">
    <reaction evidence="2">
        <text>2 GTP = 3',3'-c-di-GMP + 2 diphosphate</text>
        <dbReference type="Rhea" id="RHEA:24898"/>
        <dbReference type="ChEBI" id="CHEBI:33019"/>
        <dbReference type="ChEBI" id="CHEBI:37565"/>
        <dbReference type="ChEBI" id="CHEBI:58805"/>
        <dbReference type="EC" id="2.7.7.65"/>
    </reaction>
</comment>
<keyword evidence="3" id="KW-0812">Transmembrane</keyword>
<dbReference type="RefSeq" id="WP_017025217.1">
    <property type="nucleotide sequence ID" value="NZ_AJYK02000043.1"/>
</dbReference>
<evidence type="ECO:0000256" key="3">
    <source>
        <dbReference type="SAM" id="Phobius"/>
    </source>
</evidence>
<gene>
    <name evidence="5" type="ORF">A1QC_00875</name>
</gene>
<dbReference type="InterPro" id="IPR043128">
    <property type="entry name" value="Rev_trsase/Diguanyl_cyclase"/>
</dbReference>
<evidence type="ECO:0000256" key="1">
    <source>
        <dbReference type="ARBA" id="ARBA00012528"/>
    </source>
</evidence>
<dbReference type="EC" id="2.7.7.65" evidence="1"/>
<dbReference type="PANTHER" id="PTHR45138:SF9">
    <property type="entry name" value="DIGUANYLATE CYCLASE DGCM-RELATED"/>
    <property type="match status" value="1"/>
</dbReference>
<feature type="domain" description="GGDEF" evidence="4">
    <location>
        <begin position="362"/>
        <end position="491"/>
    </location>
</feature>
<dbReference type="GO" id="GO:1902201">
    <property type="term" value="P:negative regulation of bacterial-type flagellum-dependent cell motility"/>
    <property type="evidence" value="ECO:0007669"/>
    <property type="project" value="TreeGrafter"/>
</dbReference>
<dbReference type="GO" id="GO:0043709">
    <property type="term" value="P:cell adhesion involved in single-species biofilm formation"/>
    <property type="evidence" value="ECO:0007669"/>
    <property type="project" value="TreeGrafter"/>
</dbReference>
<feature type="transmembrane region" description="Helical" evidence="3">
    <location>
        <begin position="307"/>
        <end position="326"/>
    </location>
</feature>
<keyword evidence="3" id="KW-0472">Membrane</keyword>
<dbReference type="CDD" id="cd01949">
    <property type="entry name" value="GGDEF"/>
    <property type="match status" value="1"/>
</dbReference>
<dbReference type="Gene3D" id="3.30.70.270">
    <property type="match status" value="1"/>
</dbReference>
<reference evidence="5 6" key="1">
    <citation type="journal article" date="2012" name="Science">
        <title>Ecological populations of bacteria act as socially cohesive units of antibiotic production and resistance.</title>
        <authorList>
            <person name="Cordero O.X."/>
            <person name="Wildschutte H."/>
            <person name="Kirkup B."/>
            <person name="Proehl S."/>
            <person name="Ngo L."/>
            <person name="Hussain F."/>
            <person name="Le Roux F."/>
            <person name="Mincer T."/>
            <person name="Polz M.F."/>
        </authorList>
    </citation>
    <scope>NUCLEOTIDE SEQUENCE [LARGE SCALE GENOMIC DNA]</scope>
    <source>
        <strain evidence="5 6">1S-45</strain>
    </source>
</reference>
<dbReference type="GO" id="GO:0005886">
    <property type="term" value="C:plasma membrane"/>
    <property type="evidence" value="ECO:0007669"/>
    <property type="project" value="TreeGrafter"/>
</dbReference>
<organism evidence="5 6">
    <name type="scientific">Vibrio rumoiensis 1S-45</name>
    <dbReference type="NCBI Taxonomy" id="1188252"/>
    <lineage>
        <taxon>Bacteria</taxon>
        <taxon>Pseudomonadati</taxon>
        <taxon>Pseudomonadota</taxon>
        <taxon>Gammaproteobacteria</taxon>
        <taxon>Vibrionales</taxon>
        <taxon>Vibrionaceae</taxon>
        <taxon>Vibrio</taxon>
    </lineage>
</organism>
<evidence type="ECO:0000259" key="4">
    <source>
        <dbReference type="PROSITE" id="PS50887"/>
    </source>
</evidence>
<accession>A0A1E5E3V1</accession>
<dbReference type="STRING" id="1188252.A1QC_00875"/>
<keyword evidence="6" id="KW-1185">Reference proteome</keyword>
<protein>
    <recommendedName>
        <fullName evidence="1">diguanylate cyclase</fullName>
        <ecNumber evidence="1">2.7.7.65</ecNumber>
    </recommendedName>
</protein>
<dbReference type="InterPro" id="IPR050469">
    <property type="entry name" value="Diguanylate_Cyclase"/>
</dbReference>